<evidence type="ECO:0000256" key="1">
    <source>
        <dbReference type="SAM" id="MobiDB-lite"/>
    </source>
</evidence>
<dbReference type="InterPro" id="IPR025447">
    <property type="entry name" value="DUF4192"/>
</dbReference>
<organism evidence="2 3">
    <name type="scientific">Antribacter soli</name>
    <dbReference type="NCBI Taxonomy" id="2910976"/>
    <lineage>
        <taxon>Bacteria</taxon>
        <taxon>Bacillati</taxon>
        <taxon>Actinomycetota</taxon>
        <taxon>Actinomycetes</taxon>
        <taxon>Micrococcales</taxon>
        <taxon>Promicromonosporaceae</taxon>
        <taxon>Antribacter</taxon>
    </lineage>
</organism>
<name>A0AA41U8D3_9MICO</name>
<protein>
    <submittedName>
        <fullName evidence="2">DUF4192 domain-containing protein</fullName>
    </submittedName>
</protein>
<dbReference type="Proteomes" id="UP001165405">
    <property type="component" value="Unassembled WGS sequence"/>
</dbReference>
<proteinExistence type="predicted"/>
<accession>A0AA41U8D3</accession>
<sequence length="417" mass="43497">MTTTTVRVSGPQDLLAYIPYRLGFRPVESLVVVSLRGRRQTVGLVSRVDLAELTGAADDGGPGGAGLAGWLAEHALADGATRAVVVVYTSADVGAVPACPERRAVDLVRARLDRSLPGTEAWVVGPSGYRAVDCPDPACCPAGGRPLTQVAGSRVVASMVLEGRTIATSREARYAIPSAPVAARTQASRAALRWEQHRARLTTDAEGASGAPEAGRALRAFSRWGAEGLDTWRRAVRQVASAEPGRPVVLPPVALGRIAAALADRWVRDAILVSLLPGSEELASATARRLATAGTDVATGEVIARIVDQRVGEEPDPAIVGPARAVLEAVVAHVPRRRRAAACTLLALLAWWDGDGGSAAERVREALATEPDYPLAKVLAGALNAAVPPGWVRRRYREDDRANPSAQAGAGRAGAPG</sequence>
<evidence type="ECO:0000313" key="3">
    <source>
        <dbReference type="Proteomes" id="UP001165405"/>
    </source>
</evidence>
<comment type="caution">
    <text evidence="2">The sequence shown here is derived from an EMBL/GenBank/DDBJ whole genome shotgun (WGS) entry which is preliminary data.</text>
</comment>
<dbReference type="RefSeq" id="WP_236090380.1">
    <property type="nucleotide sequence ID" value="NZ_JAKGSG010000045.1"/>
</dbReference>
<dbReference type="Pfam" id="PF13830">
    <property type="entry name" value="DUF4192"/>
    <property type="match status" value="1"/>
</dbReference>
<evidence type="ECO:0000313" key="2">
    <source>
        <dbReference type="EMBL" id="MCF4122581.1"/>
    </source>
</evidence>
<gene>
    <name evidence="2" type="ORF">L1785_16505</name>
</gene>
<dbReference type="EMBL" id="JAKGSG010000045">
    <property type="protein sequence ID" value="MCF4122581.1"/>
    <property type="molecule type" value="Genomic_DNA"/>
</dbReference>
<dbReference type="AlphaFoldDB" id="A0AA41U8D3"/>
<keyword evidence="3" id="KW-1185">Reference proteome</keyword>
<reference evidence="2" key="1">
    <citation type="submission" date="2022-01" db="EMBL/GenBank/DDBJ databases">
        <title>Antribacter sp. nov., isolated from Guizhou of China.</title>
        <authorList>
            <person name="Chengliang C."/>
            <person name="Ya Z."/>
        </authorList>
    </citation>
    <scope>NUCLEOTIDE SEQUENCE</scope>
    <source>
        <strain evidence="2">KLBMP 9083</strain>
    </source>
</reference>
<feature type="region of interest" description="Disordered" evidence="1">
    <location>
        <begin position="396"/>
        <end position="417"/>
    </location>
</feature>